<gene>
    <name evidence="16" type="ORF">IAB37_01745</name>
</gene>
<evidence type="ECO:0000256" key="5">
    <source>
        <dbReference type="ARBA" id="ARBA00022553"/>
    </source>
</evidence>
<dbReference type="AlphaFoldDB" id="A0A9D1DW77"/>
<reference evidence="16" key="2">
    <citation type="journal article" date="2021" name="PeerJ">
        <title>Extensive microbial diversity within the chicken gut microbiome revealed by metagenomics and culture.</title>
        <authorList>
            <person name="Gilroy R."/>
            <person name="Ravi A."/>
            <person name="Getino M."/>
            <person name="Pursley I."/>
            <person name="Horton D.L."/>
            <person name="Alikhan N.F."/>
            <person name="Baker D."/>
            <person name="Gharbi K."/>
            <person name="Hall N."/>
            <person name="Watson M."/>
            <person name="Adriaenssens E.M."/>
            <person name="Foster-Nyarko E."/>
            <person name="Jarju S."/>
            <person name="Secka A."/>
            <person name="Antonio M."/>
            <person name="Oren A."/>
            <person name="Chaudhuri R.R."/>
            <person name="La Ragione R."/>
            <person name="Hildebrand F."/>
            <person name="Pallen M.J."/>
        </authorList>
    </citation>
    <scope>NUCLEOTIDE SEQUENCE</scope>
    <source>
        <strain evidence="16">CHK189-12415</strain>
    </source>
</reference>
<evidence type="ECO:0000256" key="6">
    <source>
        <dbReference type="ARBA" id="ARBA00022723"/>
    </source>
</evidence>
<evidence type="ECO:0000256" key="9">
    <source>
        <dbReference type="ARBA" id="ARBA00039995"/>
    </source>
</evidence>
<keyword evidence="7 12" id="KW-0460">Magnesium</keyword>
<feature type="domain" description="Alpha-D-phosphohexomutase alpha/beta/alpha" evidence="13">
    <location>
        <begin position="42"/>
        <end position="175"/>
    </location>
</feature>
<dbReference type="PANTHER" id="PTHR45745:SF1">
    <property type="entry name" value="PHOSPHOGLUCOMUTASE 2B-RELATED"/>
    <property type="match status" value="1"/>
</dbReference>
<dbReference type="Pfam" id="PF02879">
    <property type="entry name" value="PGM_PMM_II"/>
    <property type="match status" value="1"/>
</dbReference>
<feature type="domain" description="Alpha-D-phosphohexomutase alpha/beta/alpha" evidence="14">
    <location>
        <begin position="208"/>
        <end position="314"/>
    </location>
</feature>
<proteinExistence type="inferred from homology"/>
<dbReference type="GO" id="GO:0006166">
    <property type="term" value="P:purine ribonucleoside salvage"/>
    <property type="evidence" value="ECO:0007669"/>
    <property type="project" value="TreeGrafter"/>
</dbReference>
<dbReference type="InterPro" id="IPR016066">
    <property type="entry name" value="A-D-PHexomutase_CS"/>
</dbReference>
<comment type="caution">
    <text evidence="16">The sequence shown here is derived from an EMBL/GenBank/DDBJ whole genome shotgun (WGS) entry which is preliminary data.</text>
</comment>
<keyword evidence="8" id="KW-0413">Isomerase</keyword>
<comment type="cofactor">
    <cofactor evidence="1">
        <name>Mg(2+)</name>
        <dbReference type="ChEBI" id="CHEBI:18420"/>
    </cofactor>
</comment>
<dbReference type="CDD" id="cd05799">
    <property type="entry name" value="PGM2"/>
    <property type="match status" value="1"/>
</dbReference>
<sequence length="572" mass="63635">MVNEKYTEWLQNATEDPDLIAELKEVEGKPEEINDRFYRELAFGTAGLRGVIGAGTNRMNIYIVRKATQGIANYIKKHYENGSMAISYDSRIKSDVFARETARVCAANGIKVYIYPELMPVPCLSYAVRYYHTSMGVMVTASHNPAKYNGYKAYGPDGCQITDETADEVLANIDALNEFTDIKLVDFEEGVKSGMIEYIGQECVESFYQDVLKCSLNSDVVARSGFKIVYSPLNGSGNKPVREILKRIGIKEEDLTVVPEQEHPDGHFPTCPYPNPEIRQALELGLKLCEETGSDLMLATDPDCDRVGIAVKTGNDYKLLTGNEVGALMLYYIASQRKALGKMPKDPICIKTIVTTDLTNRIAEEFGVEIVEILTGFKYIGEQIGLLEAKGEADRYILGFEESYGYLPGPHVRDKDAVSGSMMICEMAAYYATQGKSLVDVLNELYAKYGYYLCTQQSFAFEGESGMNQMAEIMAHLQAHPLQELEGEKVVLYKDYKAQIAIDNRTGEKSSTGLPQSSVLSFTLENGNKFIIRPSGTEPKIKFYFFVLGKDEAEARAAEKVLAENCTKLLKA</sequence>
<dbReference type="InterPro" id="IPR005841">
    <property type="entry name" value="Alpha-D-phosphohexomutase_SF"/>
</dbReference>
<comment type="pathway">
    <text evidence="2">Glycolipid metabolism; diglucosyl-diacylglycerol biosynthesis.</text>
</comment>
<accession>A0A9D1DW77</accession>
<dbReference type="Pfam" id="PF02880">
    <property type="entry name" value="PGM_PMM_III"/>
    <property type="match status" value="1"/>
</dbReference>
<name>A0A9D1DW77_9FIRM</name>
<dbReference type="GO" id="GO:0000287">
    <property type="term" value="F:magnesium ion binding"/>
    <property type="evidence" value="ECO:0007669"/>
    <property type="project" value="InterPro"/>
</dbReference>
<dbReference type="InterPro" id="IPR016055">
    <property type="entry name" value="A-D-PHexomutase_a/b/a-I/II/III"/>
</dbReference>
<dbReference type="Pfam" id="PF02878">
    <property type="entry name" value="PGM_PMM_I"/>
    <property type="match status" value="1"/>
</dbReference>
<dbReference type="SUPFAM" id="SSF55957">
    <property type="entry name" value="Phosphoglucomutase, C-terminal domain"/>
    <property type="match status" value="1"/>
</dbReference>
<evidence type="ECO:0000256" key="4">
    <source>
        <dbReference type="ARBA" id="ARBA00010231"/>
    </source>
</evidence>
<dbReference type="PRINTS" id="PR00509">
    <property type="entry name" value="PGMPMM"/>
</dbReference>
<dbReference type="Gene3D" id="3.40.120.10">
    <property type="entry name" value="Alpha-D-Glucose-1,6-Bisphosphate, subunit A, domain 3"/>
    <property type="match status" value="3"/>
</dbReference>
<evidence type="ECO:0000256" key="11">
    <source>
        <dbReference type="ARBA" id="ARBA00041467"/>
    </source>
</evidence>
<evidence type="ECO:0000256" key="1">
    <source>
        <dbReference type="ARBA" id="ARBA00001946"/>
    </source>
</evidence>
<dbReference type="InterPro" id="IPR036900">
    <property type="entry name" value="A-D-PHexomutase_C_sf"/>
</dbReference>
<dbReference type="InterPro" id="IPR005846">
    <property type="entry name" value="A-D-PHexomutase_a/b/a-III"/>
</dbReference>
<keyword evidence="5" id="KW-0597">Phosphoprotein</keyword>
<protein>
    <recommendedName>
        <fullName evidence="9">Phosphoglucomutase</fullName>
    </recommendedName>
    <alternativeName>
        <fullName evidence="11">Alpha-phosphoglucomutase</fullName>
    </alternativeName>
    <alternativeName>
        <fullName evidence="10">Glucose phosphomutase</fullName>
    </alternativeName>
</protein>
<dbReference type="Gene3D" id="3.30.310.50">
    <property type="entry name" value="Alpha-D-phosphohexomutase, C-terminal domain"/>
    <property type="match status" value="1"/>
</dbReference>
<dbReference type="InterPro" id="IPR005844">
    <property type="entry name" value="A-D-PHexomutase_a/b/a-I"/>
</dbReference>
<dbReference type="Proteomes" id="UP000824241">
    <property type="component" value="Unassembled WGS sequence"/>
</dbReference>
<dbReference type="SUPFAM" id="SSF53738">
    <property type="entry name" value="Phosphoglucomutase, first 3 domains"/>
    <property type="match status" value="3"/>
</dbReference>
<evidence type="ECO:0000256" key="10">
    <source>
        <dbReference type="ARBA" id="ARBA00041398"/>
    </source>
</evidence>
<dbReference type="PANTHER" id="PTHR45745">
    <property type="entry name" value="PHOSPHOMANNOMUTASE 45A"/>
    <property type="match status" value="1"/>
</dbReference>
<evidence type="ECO:0000256" key="8">
    <source>
        <dbReference type="ARBA" id="ARBA00023235"/>
    </source>
</evidence>
<keyword evidence="6 12" id="KW-0479">Metal-binding</keyword>
<evidence type="ECO:0000256" key="3">
    <source>
        <dbReference type="ARBA" id="ARBA00005189"/>
    </source>
</evidence>
<evidence type="ECO:0000313" key="17">
    <source>
        <dbReference type="Proteomes" id="UP000824241"/>
    </source>
</evidence>
<evidence type="ECO:0000256" key="2">
    <source>
        <dbReference type="ARBA" id="ARBA00005164"/>
    </source>
</evidence>
<dbReference type="GO" id="GO:0005975">
    <property type="term" value="P:carbohydrate metabolic process"/>
    <property type="evidence" value="ECO:0007669"/>
    <property type="project" value="InterPro"/>
</dbReference>
<organism evidence="16 17">
    <name type="scientific">Candidatus Faecivivens stercoravium</name>
    <dbReference type="NCBI Taxonomy" id="2840803"/>
    <lineage>
        <taxon>Bacteria</taxon>
        <taxon>Bacillati</taxon>
        <taxon>Bacillota</taxon>
        <taxon>Clostridia</taxon>
        <taxon>Eubacteriales</taxon>
        <taxon>Oscillospiraceae</taxon>
        <taxon>Oscillospiraceae incertae sedis</taxon>
        <taxon>Candidatus Faecivivens</taxon>
    </lineage>
</organism>
<dbReference type="EMBL" id="DVHA01000054">
    <property type="protein sequence ID" value="HIR60285.1"/>
    <property type="molecule type" value="Genomic_DNA"/>
</dbReference>
<dbReference type="InterPro" id="IPR005845">
    <property type="entry name" value="A-D-PHexomutase_a/b/a-II"/>
</dbReference>
<evidence type="ECO:0000259" key="13">
    <source>
        <dbReference type="Pfam" id="PF02878"/>
    </source>
</evidence>
<reference evidence="16" key="1">
    <citation type="submission" date="2020-10" db="EMBL/GenBank/DDBJ databases">
        <authorList>
            <person name="Gilroy R."/>
        </authorList>
    </citation>
    <scope>NUCLEOTIDE SEQUENCE</scope>
    <source>
        <strain evidence="16">CHK189-12415</strain>
    </source>
</reference>
<evidence type="ECO:0000259" key="14">
    <source>
        <dbReference type="Pfam" id="PF02879"/>
    </source>
</evidence>
<dbReference type="PROSITE" id="PS00710">
    <property type="entry name" value="PGM_PMM"/>
    <property type="match status" value="1"/>
</dbReference>
<evidence type="ECO:0000313" key="16">
    <source>
        <dbReference type="EMBL" id="HIR60285.1"/>
    </source>
</evidence>
<feature type="domain" description="Alpha-D-phosphohexomutase alpha/beta/alpha" evidence="15">
    <location>
        <begin position="322"/>
        <end position="449"/>
    </location>
</feature>
<evidence type="ECO:0000259" key="15">
    <source>
        <dbReference type="Pfam" id="PF02880"/>
    </source>
</evidence>
<evidence type="ECO:0000256" key="7">
    <source>
        <dbReference type="ARBA" id="ARBA00022842"/>
    </source>
</evidence>
<evidence type="ECO:0000256" key="12">
    <source>
        <dbReference type="RuleBase" id="RU004326"/>
    </source>
</evidence>
<dbReference type="GO" id="GO:0008973">
    <property type="term" value="F:phosphopentomutase activity"/>
    <property type="evidence" value="ECO:0007669"/>
    <property type="project" value="TreeGrafter"/>
</dbReference>
<comment type="pathway">
    <text evidence="3">Lipid metabolism.</text>
</comment>
<comment type="similarity">
    <text evidence="4 12">Belongs to the phosphohexose mutase family.</text>
</comment>